<reference evidence="2 3" key="1">
    <citation type="submission" date="2014-05" db="EMBL/GenBank/DDBJ databases">
        <title>Genome Sequence of Flavobacterium sp. EM1321.</title>
        <authorList>
            <person name="Shin S.-K."/>
            <person name="Yi H."/>
        </authorList>
    </citation>
    <scope>NUCLEOTIDE SEQUENCE [LARGE SCALE GENOMIC DNA]</scope>
    <source>
        <strain evidence="2 3">EM1321</strain>
    </source>
</reference>
<proteinExistence type="predicted"/>
<dbReference type="STRING" id="1492738.FEM21_31850"/>
<evidence type="ECO:0000313" key="2">
    <source>
        <dbReference type="EMBL" id="KDN53696.1"/>
    </source>
</evidence>
<dbReference type="Pfam" id="PF07477">
    <property type="entry name" value="Glyco_hydro_67C"/>
    <property type="match status" value="1"/>
</dbReference>
<dbReference type="PATRIC" id="fig|1492738.3.peg.3170"/>
<dbReference type="InterPro" id="IPR011099">
    <property type="entry name" value="Glyco_hydro_67_C"/>
</dbReference>
<gene>
    <name evidence="2" type="ORF">FEM21_31850</name>
</gene>
<dbReference type="Gene3D" id="3.90.1330.10">
    <property type="entry name" value="Alpha-glucuronidase, C-terminal domain"/>
    <property type="match status" value="1"/>
</dbReference>
<protein>
    <submittedName>
        <fullName evidence="2">Alpha-glucuronidase</fullName>
    </submittedName>
</protein>
<organism evidence="2 3">
    <name type="scientific">Flavobacterium seoulense</name>
    <dbReference type="NCBI Taxonomy" id="1492738"/>
    <lineage>
        <taxon>Bacteria</taxon>
        <taxon>Pseudomonadati</taxon>
        <taxon>Bacteroidota</taxon>
        <taxon>Flavobacteriia</taxon>
        <taxon>Flavobacteriales</taxon>
        <taxon>Flavobacteriaceae</taxon>
        <taxon>Flavobacterium</taxon>
    </lineage>
</organism>
<dbReference type="PANTHER" id="PTHR39207">
    <property type="entry name" value="ALPHA-GLUCURONIDASE A"/>
    <property type="match status" value="1"/>
</dbReference>
<dbReference type="AlphaFoldDB" id="A0A066WIL6"/>
<evidence type="ECO:0000313" key="3">
    <source>
        <dbReference type="Proteomes" id="UP000027064"/>
    </source>
</evidence>
<dbReference type="SUPFAM" id="SSF51445">
    <property type="entry name" value="(Trans)glycosidases"/>
    <property type="match status" value="1"/>
</dbReference>
<dbReference type="InterPro" id="IPR017853">
    <property type="entry name" value="GH"/>
</dbReference>
<dbReference type="GO" id="GO:0046559">
    <property type="term" value="F:alpha-glucuronidase activity"/>
    <property type="evidence" value="ECO:0007669"/>
    <property type="project" value="InterPro"/>
</dbReference>
<accession>A0A066WIL6</accession>
<comment type="caution">
    <text evidence="2">The sequence shown here is derived from an EMBL/GenBank/DDBJ whole genome shotgun (WGS) entry which is preliminary data.</text>
</comment>
<keyword evidence="3" id="KW-1185">Reference proteome</keyword>
<feature type="domain" description="Glycosyl hydrolase family 67 C-terminal" evidence="1">
    <location>
        <begin position="1"/>
        <end position="178"/>
    </location>
</feature>
<evidence type="ECO:0000259" key="1">
    <source>
        <dbReference type="Pfam" id="PF07477"/>
    </source>
</evidence>
<name>A0A066WIL6_9FLAO</name>
<dbReference type="PANTHER" id="PTHR39207:SF1">
    <property type="entry name" value="ALPHA-GLUCURONIDASE A"/>
    <property type="match status" value="1"/>
</dbReference>
<dbReference type="GO" id="GO:0045493">
    <property type="term" value="P:xylan catabolic process"/>
    <property type="evidence" value="ECO:0007669"/>
    <property type="project" value="InterPro"/>
</dbReference>
<dbReference type="Proteomes" id="UP000027064">
    <property type="component" value="Unassembled WGS sequence"/>
</dbReference>
<dbReference type="GO" id="GO:0005576">
    <property type="term" value="C:extracellular region"/>
    <property type="evidence" value="ECO:0007669"/>
    <property type="project" value="InterPro"/>
</dbReference>
<dbReference type="GO" id="GO:0033939">
    <property type="term" value="F:xylan alpha-1,2-glucuronosidase activity"/>
    <property type="evidence" value="ECO:0007669"/>
    <property type="project" value="TreeGrafter"/>
</dbReference>
<dbReference type="EMBL" id="JNCA01000040">
    <property type="protein sequence ID" value="KDN53696.1"/>
    <property type="molecule type" value="Genomic_DNA"/>
</dbReference>
<dbReference type="InterPro" id="IPR037054">
    <property type="entry name" value="A-glucoronidase_C_sf"/>
</dbReference>
<dbReference type="eggNOG" id="COG3661">
    <property type="taxonomic scope" value="Bacteria"/>
</dbReference>
<sequence length="199" mass="23177">MILKSREIVVNYMTPFGLHHIMDTGHHYGPGPWVSNLSRPDWNPTYYHKASQDGIGFNRTKTGSNATAQYAPEVAKLFENSTTCPEKDLLWFHHLSWDYKLKNGQSLWDGMALKYQEGVNEVGSMLLTWNKMEKFIDKKRFTEVQMLLNIQNKEAKWWRDACLLYFQQYSGKELPQGVEKPSESLEYFKSLKFPFAPGN</sequence>